<dbReference type="SUPFAM" id="SSF57701">
    <property type="entry name" value="Zn2/Cys6 DNA-binding domain"/>
    <property type="match status" value="1"/>
</dbReference>
<feature type="compositionally biased region" description="Low complexity" evidence="7">
    <location>
        <begin position="25"/>
        <end position="46"/>
    </location>
</feature>
<feature type="compositionally biased region" description="Basic and acidic residues" evidence="7">
    <location>
        <begin position="842"/>
        <end position="853"/>
    </location>
</feature>
<keyword evidence="5" id="KW-0804">Transcription</keyword>
<dbReference type="SMART" id="SM00906">
    <property type="entry name" value="Fungal_trans"/>
    <property type="match status" value="1"/>
</dbReference>
<feature type="compositionally biased region" description="Polar residues" evidence="7">
    <location>
        <begin position="1"/>
        <end position="10"/>
    </location>
</feature>
<feature type="region of interest" description="Disordered" evidence="7">
    <location>
        <begin position="113"/>
        <end position="132"/>
    </location>
</feature>
<dbReference type="InterPro" id="IPR007219">
    <property type="entry name" value="XnlR_reg_dom"/>
</dbReference>
<evidence type="ECO:0000256" key="5">
    <source>
        <dbReference type="ARBA" id="ARBA00023163"/>
    </source>
</evidence>
<gene>
    <name evidence="9" type="ORF">Plec18167_004890</name>
</gene>
<feature type="domain" description="Zn(2)-C6 fungal-type" evidence="8">
    <location>
        <begin position="57"/>
        <end position="86"/>
    </location>
</feature>
<dbReference type="InterPro" id="IPR036864">
    <property type="entry name" value="Zn2-C6_fun-type_DNA-bd_sf"/>
</dbReference>
<evidence type="ECO:0000256" key="3">
    <source>
        <dbReference type="ARBA" id="ARBA00023015"/>
    </source>
</evidence>
<feature type="region of interest" description="Disordered" evidence="7">
    <location>
        <begin position="1"/>
        <end position="47"/>
    </location>
</feature>
<dbReference type="PROSITE" id="PS50048">
    <property type="entry name" value="ZN2_CY6_FUNGAL_2"/>
    <property type="match status" value="1"/>
</dbReference>
<feature type="compositionally biased region" description="Basic and acidic residues" evidence="7">
    <location>
        <begin position="15"/>
        <end position="24"/>
    </location>
</feature>
<dbReference type="InterPro" id="IPR001138">
    <property type="entry name" value="Zn2Cys6_DnaBD"/>
</dbReference>
<organism evidence="9 10">
    <name type="scientific">Paecilomyces lecythidis</name>
    <dbReference type="NCBI Taxonomy" id="3004212"/>
    <lineage>
        <taxon>Eukaryota</taxon>
        <taxon>Fungi</taxon>
        <taxon>Dikarya</taxon>
        <taxon>Ascomycota</taxon>
        <taxon>Pezizomycotina</taxon>
        <taxon>Eurotiomycetes</taxon>
        <taxon>Eurotiomycetidae</taxon>
        <taxon>Eurotiales</taxon>
        <taxon>Thermoascaceae</taxon>
        <taxon>Paecilomyces</taxon>
    </lineage>
</organism>
<keyword evidence="10" id="KW-1185">Reference proteome</keyword>
<dbReference type="InterPro" id="IPR050613">
    <property type="entry name" value="Sec_Metabolite_Reg"/>
</dbReference>
<dbReference type="Pfam" id="PF00172">
    <property type="entry name" value="Zn_clus"/>
    <property type="match status" value="1"/>
</dbReference>
<dbReference type="CDD" id="cd12148">
    <property type="entry name" value="fungal_TF_MHR"/>
    <property type="match status" value="1"/>
</dbReference>
<evidence type="ECO:0000256" key="7">
    <source>
        <dbReference type="SAM" id="MobiDB-lite"/>
    </source>
</evidence>
<sequence length="945" mass="106121">MDPSSRSRSTGPPHAVDDAADHDAGSSGSLAPAAAGGKGSQASANNRIRRRNRLITSCLECRRRKLKCDRGHPCTNCSKAKRDCLFLAPALDSEARLKLTEIKEKMGRLERSLEQDVAGKRSGADGAAKDDSAEAMFGAAEEGANLPIPDDEKDLEPTPLAVLDAAYEDEADDDIYDLGFRVGKMRMTDRVGGYFRPRFADELSAGLRKLHISPGPESSEPTPRERLERLSAEEKDAYFSPGPSYIAPSSEIMFGLVNRNYVFAEHLPSKTVTDRLLEQYWMAVHPVARVVHRPSFEKRYQVFWDDINKGFEPAPSLQALVFAALFTAVASMPESEVRRLFGVTQKDLRDDFQLATEAGLRKAHLLRTTKTETMQAFVMYLLPMCRGEISRSHSALVGLGIRLAECMGFHRDPSEYGHGPVETHVRRLIWYQLCFMDIRTSEVQGPRACIRREDYSTKFPLNLNDEDLSSGRLDDVNRWTDMTFSRIRFECQEITRVCLADRLRLEKRMISLTHLMGKIESFRKAMYAKYEPLYNVPNASPIQRAAQHMLGLWICRLYIAVLQRYHSNPAAPIPDRLRQVMLTAAAQHLDHAVQLDTAPELQPWVWYSRAYDQYHIAFLLLFDVFMVPMRRDADRIWRCMDHVYEIGPDDPLSEVNSLGKVSRQELIAHRHKKALRIITQVKDRLEIYSEMRKLRFPKTMTEQNWLESSECGQTPPPPQTGSQKGKSPMSDAASRVQLPETHNPVQAVQSRRGSEQQQQSSNSSPQSTESFAFSIMLPAHENIKKARQSAAARFQEVNAPSQGAVPSPHRPYEAVYHTAPSTAPTAPAVQPPISTAGSYRGVRGESLESDGTKSSDSGGQGLWFVPGGTDTSGGTAPTPGHPGVSRQEDMPMPDIDWSEWDKLFPPDVNTGDLNFPPQVLEIPASDSNSVFYYDTYQRWNFPFSR</sequence>
<proteinExistence type="predicted"/>
<dbReference type="EMBL" id="JAVDPF010000014">
    <property type="protein sequence ID" value="KAL1877202.1"/>
    <property type="molecule type" value="Genomic_DNA"/>
</dbReference>
<keyword evidence="6" id="KW-0539">Nucleus</keyword>
<dbReference type="Pfam" id="PF04082">
    <property type="entry name" value="Fungal_trans"/>
    <property type="match status" value="1"/>
</dbReference>
<keyword evidence="3" id="KW-0805">Transcription regulation</keyword>
<protein>
    <recommendedName>
        <fullName evidence="8">Zn(2)-C6 fungal-type domain-containing protein</fullName>
    </recommendedName>
</protein>
<dbReference type="CDD" id="cd00067">
    <property type="entry name" value="GAL4"/>
    <property type="match status" value="1"/>
</dbReference>
<dbReference type="Proteomes" id="UP001583193">
    <property type="component" value="Unassembled WGS sequence"/>
</dbReference>
<dbReference type="PANTHER" id="PTHR31001">
    <property type="entry name" value="UNCHARACTERIZED TRANSCRIPTIONAL REGULATORY PROTEIN"/>
    <property type="match status" value="1"/>
</dbReference>
<feature type="compositionally biased region" description="Low complexity" evidence="7">
    <location>
        <begin position="749"/>
        <end position="768"/>
    </location>
</feature>
<evidence type="ECO:0000256" key="2">
    <source>
        <dbReference type="ARBA" id="ARBA00022723"/>
    </source>
</evidence>
<comment type="caution">
    <text evidence="9">The sequence shown here is derived from an EMBL/GenBank/DDBJ whole genome shotgun (WGS) entry which is preliminary data.</text>
</comment>
<evidence type="ECO:0000256" key="6">
    <source>
        <dbReference type="ARBA" id="ARBA00023242"/>
    </source>
</evidence>
<name>A0ABR3XMJ0_9EURO</name>
<dbReference type="PROSITE" id="PS00463">
    <property type="entry name" value="ZN2_CY6_FUNGAL_1"/>
    <property type="match status" value="1"/>
</dbReference>
<evidence type="ECO:0000259" key="8">
    <source>
        <dbReference type="PROSITE" id="PS50048"/>
    </source>
</evidence>
<evidence type="ECO:0000313" key="10">
    <source>
        <dbReference type="Proteomes" id="UP001583193"/>
    </source>
</evidence>
<accession>A0ABR3XMJ0</accession>
<evidence type="ECO:0000256" key="1">
    <source>
        <dbReference type="ARBA" id="ARBA00004123"/>
    </source>
</evidence>
<dbReference type="PANTHER" id="PTHR31001:SF40">
    <property type="entry name" value="ZN(II)2CYS6 TRANSCRIPTION FACTOR (EUROFUNG)"/>
    <property type="match status" value="1"/>
</dbReference>
<dbReference type="SMART" id="SM00066">
    <property type="entry name" value="GAL4"/>
    <property type="match status" value="1"/>
</dbReference>
<evidence type="ECO:0000256" key="4">
    <source>
        <dbReference type="ARBA" id="ARBA00023125"/>
    </source>
</evidence>
<feature type="region of interest" description="Disordered" evidence="7">
    <location>
        <begin position="784"/>
        <end position="889"/>
    </location>
</feature>
<comment type="subcellular location">
    <subcellularLocation>
        <location evidence="1">Nucleus</location>
    </subcellularLocation>
</comment>
<feature type="region of interest" description="Disordered" evidence="7">
    <location>
        <begin position="704"/>
        <end position="768"/>
    </location>
</feature>
<keyword evidence="2" id="KW-0479">Metal-binding</keyword>
<evidence type="ECO:0000313" key="9">
    <source>
        <dbReference type="EMBL" id="KAL1877202.1"/>
    </source>
</evidence>
<feature type="compositionally biased region" description="Low complexity" evidence="7">
    <location>
        <begin position="818"/>
        <end position="832"/>
    </location>
</feature>
<dbReference type="Gene3D" id="4.10.240.10">
    <property type="entry name" value="Zn(2)-C6 fungal-type DNA-binding domain"/>
    <property type="match status" value="1"/>
</dbReference>
<reference evidence="9 10" key="1">
    <citation type="journal article" date="2024" name="IMA Fungus">
        <title>IMA Genome - F19 : A genome assembly and annotation guide to empower mycologists, including annotated draft genome sequences of Ceratocystis pirilliformis, Diaporthe australafricana, Fusarium ophioides, Paecilomyces lecythidis, and Sporothrix stenoceras.</title>
        <authorList>
            <person name="Aylward J."/>
            <person name="Wilson A.M."/>
            <person name="Visagie C.M."/>
            <person name="Spraker J."/>
            <person name="Barnes I."/>
            <person name="Buitendag C."/>
            <person name="Ceriani C."/>
            <person name="Del Mar Angel L."/>
            <person name="du Plessis D."/>
            <person name="Fuchs T."/>
            <person name="Gasser K."/>
            <person name="Kramer D."/>
            <person name="Li W."/>
            <person name="Munsamy K."/>
            <person name="Piso A."/>
            <person name="Price J.L."/>
            <person name="Sonnekus B."/>
            <person name="Thomas C."/>
            <person name="van der Nest A."/>
            <person name="van Dijk A."/>
            <person name="van Heerden A."/>
            <person name="van Vuuren N."/>
            <person name="Yilmaz N."/>
            <person name="Duong T.A."/>
            <person name="van der Merwe N.A."/>
            <person name="Wingfield M.J."/>
            <person name="Wingfield B.D."/>
        </authorList>
    </citation>
    <scope>NUCLEOTIDE SEQUENCE [LARGE SCALE GENOMIC DNA]</scope>
    <source>
        <strain evidence="9 10">CMW 18167</strain>
    </source>
</reference>
<keyword evidence="4" id="KW-0238">DNA-binding</keyword>